<dbReference type="RefSeq" id="XP_013951445.1">
    <property type="nucleotide sequence ID" value="XM_014095970.1"/>
</dbReference>
<dbReference type="InParanoid" id="G9N8E0"/>
<dbReference type="PANTHER" id="PTHR21310">
    <property type="entry name" value="AMINOGLYCOSIDE PHOSPHOTRANSFERASE-RELATED-RELATED"/>
    <property type="match status" value="1"/>
</dbReference>
<dbReference type="InterPro" id="IPR051678">
    <property type="entry name" value="AGP_Transferase"/>
</dbReference>
<dbReference type="SUPFAM" id="SSF56112">
    <property type="entry name" value="Protein kinase-like (PK-like)"/>
    <property type="match status" value="1"/>
</dbReference>
<organism evidence="2 3">
    <name type="scientific">Hypocrea virens (strain Gv29-8 / FGSC 10586)</name>
    <name type="common">Gliocladium virens</name>
    <name type="synonym">Trichoderma virens</name>
    <dbReference type="NCBI Taxonomy" id="413071"/>
    <lineage>
        <taxon>Eukaryota</taxon>
        <taxon>Fungi</taxon>
        <taxon>Dikarya</taxon>
        <taxon>Ascomycota</taxon>
        <taxon>Pezizomycotina</taxon>
        <taxon>Sordariomycetes</taxon>
        <taxon>Hypocreomycetidae</taxon>
        <taxon>Hypocreales</taxon>
        <taxon>Hypocreaceae</taxon>
        <taxon>Trichoderma</taxon>
    </lineage>
</organism>
<feature type="domain" description="Aminoglycoside phosphotransferase" evidence="1">
    <location>
        <begin position="163"/>
        <end position="234"/>
    </location>
</feature>
<accession>G9N8E0</accession>
<proteinExistence type="predicted"/>
<dbReference type="VEuPathDB" id="FungiDB:TRIVIDRAFT_42546"/>
<gene>
    <name evidence="2" type="ORF">TRIVIDRAFT_42546</name>
</gene>
<dbReference type="Proteomes" id="UP000007115">
    <property type="component" value="Unassembled WGS sequence"/>
</dbReference>
<evidence type="ECO:0000259" key="1">
    <source>
        <dbReference type="Pfam" id="PF01636"/>
    </source>
</evidence>
<keyword evidence="3" id="KW-1185">Reference proteome</keyword>
<dbReference type="EMBL" id="ABDF02000089">
    <property type="protein sequence ID" value="EHK17248.1"/>
    <property type="molecule type" value="Genomic_DNA"/>
</dbReference>
<protein>
    <recommendedName>
        <fullName evidence="1">Aminoglycoside phosphotransferase domain-containing protein</fullName>
    </recommendedName>
</protein>
<dbReference type="eggNOG" id="ENOG502SN14">
    <property type="taxonomic scope" value="Eukaryota"/>
</dbReference>
<dbReference type="AlphaFoldDB" id="G9N8E0"/>
<dbReference type="Gene3D" id="3.90.1200.10">
    <property type="match status" value="1"/>
</dbReference>
<sequence>MSIYDLEDTIDNFFTHETHVKRRQCDEFVLSRVRGLVNPVQLQGSCSYTVTAGTEKPKIFQFRGQNYDIDMKMLYLAKRIHPQLVARCIYHGTIDNPRDPGPGHVHIYEMDKLPGTAYIMARDISANQPSEAKFFAQSWRNNQYSDPNEAAGLLSEVKSTLRLLLRSRFPRQYLPNLLKVLEKLPLLFSGALPFVLSHQDLNEMNTLIDPETGSITGIIDWAEASILPFGFSLWDFENILGYMDSEGWHYFDNRRELEDAFWQTFWAKASNITESKKKLIRVARMAGLFYRYGFIWNGKTIDREVEASDASSIAYLDAFCMTDDW</sequence>
<dbReference type="OrthoDB" id="4895744at2759"/>
<dbReference type="OMA" id="EGWHYYD"/>
<evidence type="ECO:0000313" key="3">
    <source>
        <dbReference type="Proteomes" id="UP000007115"/>
    </source>
</evidence>
<dbReference type="STRING" id="413071.G9N8E0"/>
<evidence type="ECO:0000313" key="2">
    <source>
        <dbReference type="EMBL" id="EHK17248.1"/>
    </source>
</evidence>
<dbReference type="InterPro" id="IPR002575">
    <property type="entry name" value="Aminoglycoside_PTrfase"/>
</dbReference>
<name>G9N8E0_HYPVG</name>
<reference evidence="2 3" key="1">
    <citation type="journal article" date="2011" name="Genome Biol.">
        <title>Comparative genome sequence analysis underscores mycoparasitism as the ancestral life style of Trichoderma.</title>
        <authorList>
            <person name="Kubicek C.P."/>
            <person name="Herrera-Estrella A."/>
            <person name="Seidl-Seiboth V."/>
            <person name="Martinez D.A."/>
            <person name="Druzhinina I.S."/>
            <person name="Thon M."/>
            <person name="Zeilinger S."/>
            <person name="Casas-Flores S."/>
            <person name="Horwitz B.A."/>
            <person name="Mukherjee P.K."/>
            <person name="Mukherjee M."/>
            <person name="Kredics L."/>
            <person name="Alcaraz L.D."/>
            <person name="Aerts A."/>
            <person name="Antal Z."/>
            <person name="Atanasova L."/>
            <person name="Cervantes-Badillo M.G."/>
            <person name="Challacombe J."/>
            <person name="Chertkov O."/>
            <person name="McCluskey K."/>
            <person name="Coulpier F."/>
            <person name="Deshpande N."/>
            <person name="von Doehren H."/>
            <person name="Ebbole D.J."/>
            <person name="Esquivel-Naranjo E.U."/>
            <person name="Fekete E."/>
            <person name="Flipphi M."/>
            <person name="Glaser F."/>
            <person name="Gomez-Rodriguez E.Y."/>
            <person name="Gruber S."/>
            <person name="Han C."/>
            <person name="Henrissat B."/>
            <person name="Hermosa R."/>
            <person name="Hernandez-Onate M."/>
            <person name="Karaffa L."/>
            <person name="Kosti I."/>
            <person name="Le Crom S."/>
            <person name="Lindquist E."/>
            <person name="Lucas S."/>
            <person name="Luebeck M."/>
            <person name="Luebeck P.S."/>
            <person name="Margeot A."/>
            <person name="Metz B."/>
            <person name="Misra M."/>
            <person name="Nevalainen H."/>
            <person name="Omann M."/>
            <person name="Packer N."/>
            <person name="Perrone G."/>
            <person name="Uresti-Rivera E.E."/>
            <person name="Salamov A."/>
            <person name="Schmoll M."/>
            <person name="Seiboth B."/>
            <person name="Shapiro H."/>
            <person name="Sukno S."/>
            <person name="Tamayo-Ramos J.A."/>
            <person name="Tisch D."/>
            <person name="Wiest A."/>
            <person name="Wilkinson H.H."/>
            <person name="Zhang M."/>
            <person name="Coutinho P.M."/>
            <person name="Kenerley C.M."/>
            <person name="Monte E."/>
            <person name="Baker S.E."/>
            <person name="Grigoriev I.V."/>
        </authorList>
    </citation>
    <scope>NUCLEOTIDE SEQUENCE [LARGE SCALE GENOMIC DNA]</scope>
    <source>
        <strain evidence="3">Gv29-8 / FGSC 10586</strain>
    </source>
</reference>
<dbReference type="Pfam" id="PF01636">
    <property type="entry name" value="APH"/>
    <property type="match status" value="1"/>
</dbReference>
<dbReference type="GeneID" id="25794112"/>
<dbReference type="PANTHER" id="PTHR21310:SF59">
    <property type="entry name" value="AMINOGLYCOSIDE PHOSPHOTRANSFERASE DOMAIN-CONTAINING PROTEIN"/>
    <property type="match status" value="1"/>
</dbReference>
<dbReference type="HOGENOM" id="CLU_038193_1_0_1"/>
<dbReference type="InterPro" id="IPR011009">
    <property type="entry name" value="Kinase-like_dom_sf"/>
</dbReference>
<comment type="caution">
    <text evidence="2">The sequence shown here is derived from an EMBL/GenBank/DDBJ whole genome shotgun (WGS) entry which is preliminary data.</text>
</comment>